<dbReference type="eggNOG" id="COG0457">
    <property type="taxonomic scope" value="Bacteria"/>
</dbReference>
<dbReference type="PANTHER" id="PTHR45783:SF3">
    <property type="entry name" value="KINESIN LIGHT CHAIN"/>
    <property type="match status" value="1"/>
</dbReference>
<dbReference type="GO" id="GO:0005871">
    <property type="term" value="C:kinesin complex"/>
    <property type="evidence" value="ECO:0007669"/>
    <property type="project" value="InterPro"/>
</dbReference>
<dbReference type="InterPro" id="IPR011990">
    <property type="entry name" value="TPR-like_helical_dom_sf"/>
</dbReference>
<reference evidence="5 6" key="1">
    <citation type="journal article" date="2012" name="J. Bacteriol.">
        <title>Genome sequence of the bacterium Streptomyces davawensis JCM 4913 and heterologous production of the unique antibiotic roseoflavin.</title>
        <authorList>
            <person name="Jankowitsch F."/>
            <person name="Schwarz J."/>
            <person name="Ruckert C."/>
            <person name="Gust B."/>
            <person name="Szczepanowski R."/>
            <person name="Blom J."/>
            <person name="Pelzer S."/>
            <person name="Kalinowski J."/>
            <person name="Mack M."/>
        </authorList>
    </citation>
    <scope>NUCLEOTIDE SEQUENCE [LARGE SCALE GENOMIC DNA]</scope>
    <source>
        <strain evidence="6">DSM 101723 / JCM 4913 / KCC S-0913 / 768</strain>
    </source>
</reference>
<dbReference type="HOGENOM" id="CLU_000288_125_11_11"/>
<evidence type="ECO:0000256" key="1">
    <source>
        <dbReference type="ARBA" id="ARBA00004496"/>
    </source>
</evidence>
<evidence type="ECO:0000256" key="3">
    <source>
        <dbReference type="ARBA" id="ARBA00022737"/>
    </source>
</evidence>
<dbReference type="GO" id="GO:0019894">
    <property type="term" value="F:kinesin binding"/>
    <property type="evidence" value="ECO:0007669"/>
    <property type="project" value="TreeGrafter"/>
</dbReference>
<dbReference type="AlphaFoldDB" id="K4RGF8"/>
<sequence length="102" mass="11280">MDRAVPLYEQALATADRELGENHPETLVARNQLAVAYGTMGRWQLALPLLEKTFSTCMAVLGKDHPTTRLVQSNLAAAQSPAKGWRFSTDEALIARIKNKDE</sequence>
<dbReference type="STRING" id="1214101.BN159_8424"/>
<evidence type="ECO:0000256" key="4">
    <source>
        <dbReference type="ARBA" id="ARBA00022803"/>
    </source>
</evidence>
<proteinExistence type="predicted"/>
<dbReference type="Gene3D" id="1.25.40.10">
    <property type="entry name" value="Tetratricopeptide repeat domain"/>
    <property type="match status" value="1"/>
</dbReference>
<evidence type="ECO:0000313" key="6">
    <source>
        <dbReference type="Proteomes" id="UP000008043"/>
    </source>
</evidence>
<keyword evidence="3" id="KW-0677">Repeat</keyword>
<dbReference type="PANTHER" id="PTHR45783">
    <property type="entry name" value="KINESIN LIGHT CHAIN"/>
    <property type="match status" value="1"/>
</dbReference>
<evidence type="ECO:0008006" key="7">
    <source>
        <dbReference type="Google" id="ProtNLM"/>
    </source>
</evidence>
<dbReference type="Pfam" id="PF13424">
    <property type="entry name" value="TPR_12"/>
    <property type="match status" value="1"/>
</dbReference>
<dbReference type="SUPFAM" id="SSF48452">
    <property type="entry name" value="TPR-like"/>
    <property type="match status" value="1"/>
</dbReference>
<dbReference type="KEGG" id="sdv:BN159_8424"/>
<dbReference type="OrthoDB" id="3885120at2"/>
<comment type="subcellular location">
    <subcellularLocation>
        <location evidence="1">Cytoplasm</location>
    </subcellularLocation>
</comment>
<accession>K4RGF8</accession>
<evidence type="ECO:0000256" key="2">
    <source>
        <dbReference type="ARBA" id="ARBA00022490"/>
    </source>
</evidence>
<dbReference type="Proteomes" id="UP000008043">
    <property type="component" value="Chromosome"/>
</dbReference>
<dbReference type="GO" id="GO:0007018">
    <property type="term" value="P:microtubule-based movement"/>
    <property type="evidence" value="ECO:0007669"/>
    <property type="project" value="TreeGrafter"/>
</dbReference>
<keyword evidence="2" id="KW-0963">Cytoplasm</keyword>
<name>K4RGF8_STRDJ</name>
<dbReference type="GO" id="GO:0005737">
    <property type="term" value="C:cytoplasm"/>
    <property type="evidence" value="ECO:0007669"/>
    <property type="project" value="UniProtKB-SubCell"/>
</dbReference>
<evidence type="ECO:0000313" key="5">
    <source>
        <dbReference type="EMBL" id="CCK32802.1"/>
    </source>
</evidence>
<dbReference type="EMBL" id="HE971709">
    <property type="protein sequence ID" value="CCK32802.1"/>
    <property type="molecule type" value="Genomic_DNA"/>
</dbReference>
<organism evidence="5 6">
    <name type="scientific">Streptomyces davaonensis (strain DSM 101723 / JCM 4913 / KCC S-0913 / 768)</name>
    <dbReference type="NCBI Taxonomy" id="1214101"/>
    <lineage>
        <taxon>Bacteria</taxon>
        <taxon>Bacillati</taxon>
        <taxon>Actinomycetota</taxon>
        <taxon>Actinomycetes</taxon>
        <taxon>Kitasatosporales</taxon>
        <taxon>Streptomycetaceae</taxon>
        <taxon>Streptomyces</taxon>
    </lineage>
</organism>
<keyword evidence="4" id="KW-0802">TPR repeat</keyword>
<protein>
    <recommendedName>
        <fullName evidence="7">Tetratricopeptide repeat protein</fullName>
    </recommendedName>
</protein>
<keyword evidence="6" id="KW-1185">Reference proteome</keyword>
<dbReference type="InterPro" id="IPR002151">
    <property type="entry name" value="Kinesin_light"/>
</dbReference>
<gene>
    <name evidence="5" type="ORF">BN159_8424</name>
</gene>